<comment type="caution">
    <text evidence="1">The sequence shown here is derived from an EMBL/GenBank/DDBJ whole genome shotgun (WGS) entry which is preliminary data.</text>
</comment>
<evidence type="ECO:0000313" key="1">
    <source>
        <dbReference type="EMBL" id="KGO78392.1"/>
    </source>
</evidence>
<dbReference type="HOGENOM" id="CLU_3069416_0_0_1"/>
<keyword evidence="2" id="KW-1185">Reference proteome</keyword>
<sequence>MPVEGLGLISPFLQQSSYHSSFESFSCSPMLPPTLKYGIRQATSRWPTTTAMD</sequence>
<organism evidence="1 2">
    <name type="scientific">Penicillium italicum</name>
    <name type="common">Blue mold</name>
    <dbReference type="NCBI Taxonomy" id="40296"/>
    <lineage>
        <taxon>Eukaryota</taxon>
        <taxon>Fungi</taxon>
        <taxon>Dikarya</taxon>
        <taxon>Ascomycota</taxon>
        <taxon>Pezizomycotina</taxon>
        <taxon>Eurotiomycetes</taxon>
        <taxon>Eurotiomycetidae</taxon>
        <taxon>Eurotiales</taxon>
        <taxon>Aspergillaceae</taxon>
        <taxon>Penicillium</taxon>
    </lineage>
</organism>
<proteinExistence type="predicted"/>
<dbReference type="EMBL" id="JQGA01000007">
    <property type="protein sequence ID" value="KGO78392.1"/>
    <property type="molecule type" value="Genomic_DNA"/>
</dbReference>
<reference evidence="1 2" key="1">
    <citation type="journal article" date="2015" name="Mol. Plant Microbe Interact.">
        <title>Genome, transcriptome, and functional analyses of Penicillium expansum provide new insights into secondary metabolism and pathogenicity.</title>
        <authorList>
            <person name="Ballester A.R."/>
            <person name="Marcet-Houben M."/>
            <person name="Levin E."/>
            <person name="Sela N."/>
            <person name="Selma-Lazaro C."/>
            <person name="Carmona L."/>
            <person name="Wisniewski M."/>
            <person name="Droby S."/>
            <person name="Gonzalez-Candelas L."/>
            <person name="Gabaldon T."/>
        </authorList>
    </citation>
    <scope>NUCLEOTIDE SEQUENCE [LARGE SCALE GENOMIC DNA]</scope>
    <source>
        <strain evidence="1 2">PHI-1</strain>
    </source>
</reference>
<dbReference type="AlphaFoldDB" id="A0A0A2LE49"/>
<dbReference type="Proteomes" id="UP000030104">
    <property type="component" value="Unassembled WGS sequence"/>
</dbReference>
<evidence type="ECO:0000313" key="2">
    <source>
        <dbReference type="Proteomes" id="UP000030104"/>
    </source>
</evidence>
<name>A0A0A2LE49_PENIT</name>
<gene>
    <name evidence="1" type="ORF">PITC_068550</name>
</gene>
<accession>A0A0A2LE49</accession>
<protein>
    <submittedName>
        <fullName evidence="1">Uncharacterized protein</fullName>
    </submittedName>
</protein>